<dbReference type="RefSeq" id="WP_305160522.1">
    <property type="nucleotide sequence ID" value="NZ_JAUUTP010000011.1"/>
</dbReference>
<evidence type="ECO:0000313" key="3">
    <source>
        <dbReference type="EMBL" id="MDP1419238.1"/>
    </source>
</evidence>
<accession>A0AA90NU05</accession>
<protein>
    <submittedName>
        <fullName evidence="3">DUF4355 domain-containing protein</fullName>
    </submittedName>
</protein>
<dbReference type="Proteomes" id="UP001178277">
    <property type="component" value="Unassembled WGS sequence"/>
</dbReference>
<reference evidence="3" key="1">
    <citation type="submission" date="2023-07" db="EMBL/GenBank/DDBJ databases">
        <title>Murine gut Bacillus species.</title>
        <authorList>
            <person name="Gutman E."/>
            <person name="Hashuel R."/>
            <person name="Litvak Y."/>
        </authorList>
    </citation>
    <scope>NUCLEOTIDE SEQUENCE</scope>
    <source>
        <strain evidence="3">RU283</strain>
    </source>
</reference>
<sequence>MNIEDVKLFLEQNKENQDVLGLVKQYAPNQEFGFEQAKQLLETNDEAKRWLDSEKDRHYSKGLETFKQKTMPTLIDEEIKKRNPDKTPAELELDNLKAKFEQMENEKVRESLKNKALTVASEKKIPAQIIDFFIGQDESTTISNLSAFETAMETYIKAQVTERLNGSYKPPGDNKNHLGVKNPWNKDTFNLTEQAKILKENPNLAKQLASQSK</sequence>
<evidence type="ECO:0000313" key="4">
    <source>
        <dbReference type="Proteomes" id="UP001178277"/>
    </source>
</evidence>
<keyword evidence="1" id="KW-0175">Coiled coil</keyword>
<feature type="region of interest" description="Disordered" evidence="2">
    <location>
        <begin position="166"/>
        <end position="185"/>
    </location>
</feature>
<dbReference type="InterPro" id="IPR025580">
    <property type="entry name" value="Gp46"/>
</dbReference>
<evidence type="ECO:0000256" key="1">
    <source>
        <dbReference type="SAM" id="Coils"/>
    </source>
</evidence>
<proteinExistence type="predicted"/>
<gene>
    <name evidence="3" type="ORF">Q8G35_12535</name>
</gene>
<dbReference type="EMBL" id="JAUUTP010000011">
    <property type="protein sequence ID" value="MDP1419238.1"/>
    <property type="molecule type" value="Genomic_DNA"/>
</dbReference>
<organism evidence="3 4">
    <name type="scientific">Peribacillus simplex</name>
    <dbReference type="NCBI Taxonomy" id="1478"/>
    <lineage>
        <taxon>Bacteria</taxon>
        <taxon>Bacillati</taxon>
        <taxon>Bacillota</taxon>
        <taxon>Bacilli</taxon>
        <taxon>Bacillales</taxon>
        <taxon>Bacillaceae</taxon>
        <taxon>Peribacillus</taxon>
    </lineage>
</organism>
<dbReference type="Pfam" id="PF14265">
    <property type="entry name" value="DUF4355"/>
    <property type="match status" value="1"/>
</dbReference>
<evidence type="ECO:0000256" key="2">
    <source>
        <dbReference type="SAM" id="MobiDB-lite"/>
    </source>
</evidence>
<dbReference type="AlphaFoldDB" id="A0AA90NU05"/>
<name>A0AA90NU05_9BACI</name>
<feature type="coiled-coil region" evidence="1">
    <location>
        <begin position="86"/>
        <end position="113"/>
    </location>
</feature>
<comment type="caution">
    <text evidence="3">The sequence shown here is derived from an EMBL/GenBank/DDBJ whole genome shotgun (WGS) entry which is preliminary data.</text>
</comment>